<evidence type="ECO:0000313" key="3">
    <source>
        <dbReference type="EMBL" id="WNZ23951.1"/>
    </source>
</evidence>
<accession>A0AA96WM85</accession>
<evidence type="ECO:0000259" key="2">
    <source>
        <dbReference type="Pfam" id="PF12146"/>
    </source>
</evidence>
<dbReference type="InterPro" id="IPR022742">
    <property type="entry name" value="Hydrolase_4"/>
</dbReference>
<dbReference type="RefSeq" id="WP_316429487.1">
    <property type="nucleotide sequence ID" value="NZ_CP053586.1"/>
</dbReference>
<dbReference type="InterPro" id="IPR000073">
    <property type="entry name" value="AB_hydrolase_1"/>
</dbReference>
<keyword evidence="1" id="KW-0472">Membrane</keyword>
<dbReference type="SUPFAM" id="SSF53474">
    <property type="entry name" value="alpha/beta-Hydrolases"/>
    <property type="match status" value="1"/>
</dbReference>
<evidence type="ECO:0000256" key="1">
    <source>
        <dbReference type="SAM" id="Phobius"/>
    </source>
</evidence>
<dbReference type="GO" id="GO:0016787">
    <property type="term" value="F:hydrolase activity"/>
    <property type="evidence" value="ECO:0007669"/>
    <property type="project" value="UniProtKB-KW"/>
</dbReference>
<reference evidence="3" key="1">
    <citation type="submission" date="2020-05" db="EMBL/GenBank/DDBJ databases">
        <authorList>
            <person name="Zhu T."/>
            <person name="Keshari N."/>
            <person name="Lu X."/>
        </authorList>
    </citation>
    <scope>NUCLEOTIDE SEQUENCE</scope>
    <source>
        <strain evidence="3">NK1-12</strain>
    </source>
</reference>
<keyword evidence="1" id="KW-0812">Transmembrane</keyword>
<dbReference type="AlphaFoldDB" id="A0AA96WM85"/>
<keyword evidence="1" id="KW-1133">Transmembrane helix</keyword>
<name>A0AA96WM85_9CYAN</name>
<feature type="domain" description="Serine aminopeptidase S33" evidence="2">
    <location>
        <begin position="77"/>
        <end position="190"/>
    </location>
</feature>
<dbReference type="InterPro" id="IPR029058">
    <property type="entry name" value="AB_hydrolase_fold"/>
</dbReference>
<dbReference type="PANTHER" id="PTHR12277">
    <property type="entry name" value="ALPHA/BETA HYDROLASE DOMAIN-CONTAINING PROTEIN"/>
    <property type="match status" value="1"/>
</dbReference>
<dbReference type="Gene3D" id="3.40.50.1820">
    <property type="entry name" value="alpha/beta hydrolase"/>
    <property type="match status" value="1"/>
</dbReference>
<organism evidence="3">
    <name type="scientific">Leptolyngbya sp. NK1-12</name>
    <dbReference type="NCBI Taxonomy" id="2547451"/>
    <lineage>
        <taxon>Bacteria</taxon>
        <taxon>Bacillati</taxon>
        <taxon>Cyanobacteriota</taxon>
        <taxon>Cyanophyceae</taxon>
        <taxon>Leptolyngbyales</taxon>
        <taxon>Leptolyngbyaceae</taxon>
        <taxon>Leptolyngbya group</taxon>
        <taxon>Leptolyngbya</taxon>
    </lineage>
</organism>
<dbReference type="Pfam" id="PF12146">
    <property type="entry name" value="Hydrolase_4"/>
    <property type="match status" value="1"/>
</dbReference>
<sequence length="300" mass="33699">MLLFKFFPLLLGLATALYLAACLLLYFRQTRMIFFPSTVIETTPVDFEMPYEEVWLPIEQQGRTERIHGWWMPARGQAMGVVLYLHGNGINIGANVEQANRFHQLDLAVFLFDYRGYGRSEGGFPNEQQVYQDAETAWRYLVQTRQIPPQRIVIYGHSLGGAVAINLASQHPDAAGLIVQSSFSSIRQMIDYQTPRSIFPTDLLLTQRFDSLAKVPSLQMPVLYIHGQADAQVPAFMSEALYAATPDPKQIYLVPQAGHNNVGEIAGPEYLDVVRAFVQKSVEQKVLSFELQGEGVGLTQ</sequence>
<feature type="transmembrane region" description="Helical" evidence="1">
    <location>
        <begin position="6"/>
        <end position="27"/>
    </location>
</feature>
<dbReference type="EMBL" id="CP053586">
    <property type="protein sequence ID" value="WNZ23951.1"/>
    <property type="molecule type" value="Genomic_DNA"/>
</dbReference>
<protein>
    <submittedName>
        <fullName evidence="3">Alpha/beta fold hydrolase</fullName>
    </submittedName>
</protein>
<dbReference type="PRINTS" id="PR00111">
    <property type="entry name" value="ABHYDROLASE"/>
</dbReference>
<keyword evidence="3" id="KW-0378">Hydrolase</keyword>
<proteinExistence type="predicted"/>
<dbReference type="PANTHER" id="PTHR12277:SF81">
    <property type="entry name" value="PROTEIN ABHD13"/>
    <property type="match status" value="1"/>
</dbReference>
<gene>
    <name evidence="3" type="ORF">HJG54_14530</name>
</gene>